<evidence type="ECO:0000256" key="5">
    <source>
        <dbReference type="ARBA" id="ARBA00022989"/>
    </source>
</evidence>
<accession>A0A2N3PVZ0</accession>
<feature type="transmembrane region" description="Helical" evidence="7">
    <location>
        <begin position="6"/>
        <end position="29"/>
    </location>
</feature>
<dbReference type="EMBL" id="PIUM01000010">
    <property type="protein sequence ID" value="PKU24547.1"/>
    <property type="molecule type" value="Genomic_DNA"/>
</dbReference>
<feature type="transmembrane region" description="Helical" evidence="7">
    <location>
        <begin position="76"/>
        <end position="96"/>
    </location>
</feature>
<evidence type="ECO:0000256" key="1">
    <source>
        <dbReference type="ARBA" id="ARBA00004651"/>
    </source>
</evidence>
<sequence length="174" mass="18493">MKDNPLIQLLLVFVPLSFLSVGGGQSVIADMHRQSVTVYGWMNDAQFLNLFALSRMAPGPGSLLAALIGWQVQGWAGAATAAAGIFVPSSLLVYGLAKLWARYRGARWQMAVEIGLAPVAAGMILATSCVLLRSTEGGWLAWAVALLSTALLLFTRLSPFVLLGGGALAFLLWF</sequence>
<dbReference type="OrthoDB" id="556585at2"/>
<dbReference type="InterPro" id="IPR052518">
    <property type="entry name" value="CHR_Transporter"/>
</dbReference>
<reference evidence="9" key="1">
    <citation type="submission" date="2017-12" db="EMBL/GenBank/DDBJ databases">
        <title>Draft genome sequence of Telmatospirillum siberiense 26-4b1T, an acidotolerant peatland alphaproteobacterium potentially involved in sulfur cycling.</title>
        <authorList>
            <person name="Hausmann B."/>
            <person name="Pjevac P."/>
            <person name="Schreck K."/>
            <person name="Herbold C.W."/>
            <person name="Daims H."/>
            <person name="Wagner M."/>
            <person name="Pester M."/>
            <person name="Loy A."/>
        </authorList>
    </citation>
    <scope>NUCLEOTIDE SEQUENCE [LARGE SCALE GENOMIC DNA]</scope>
    <source>
        <strain evidence="9">26-4b1</strain>
    </source>
</reference>
<feature type="transmembrane region" description="Helical" evidence="7">
    <location>
        <begin position="108"/>
        <end position="133"/>
    </location>
</feature>
<comment type="similarity">
    <text evidence="2">Belongs to the chromate ion transporter (CHR) (TC 2.A.51) family.</text>
</comment>
<keyword evidence="4 7" id="KW-0812">Transmembrane</keyword>
<proteinExistence type="inferred from homology"/>
<dbReference type="PANTHER" id="PTHR43663">
    <property type="entry name" value="CHROMATE TRANSPORT PROTEIN-RELATED"/>
    <property type="match status" value="1"/>
</dbReference>
<evidence type="ECO:0000313" key="9">
    <source>
        <dbReference type="Proteomes" id="UP000233293"/>
    </source>
</evidence>
<dbReference type="AlphaFoldDB" id="A0A2N3PVZ0"/>
<dbReference type="GO" id="GO:0015109">
    <property type="term" value="F:chromate transmembrane transporter activity"/>
    <property type="evidence" value="ECO:0007669"/>
    <property type="project" value="InterPro"/>
</dbReference>
<dbReference type="InterPro" id="IPR003370">
    <property type="entry name" value="Chromate_transpt"/>
</dbReference>
<dbReference type="Proteomes" id="UP000233293">
    <property type="component" value="Unassembled WGS sequence"/>
</dbReference>
<organism evidence="8 9">
    <name type="scientific">Telmatospirillum siberiense</name>
    <dbReference type="NCBI Taxonomy" id="382514"/>
    <lineage>
        <taxon>Bacteria</taxon>
        <taxon>Pseudomonadati</taxon>
        <taxon>Pseudomonadota</taxon>
        <taxon>Alphaproteobacteria</taxon>
        <taxon>Rhodospirillales</taxon>
        <taxon>Rhodospirillaceae</taxon>
        <taxon>Telmatospirillum</taxon>
    </lineage>
</organism>
<evidence type="ECO:0000256" key="3">
    <source>
        <dbReference type="ARBA" id="ARBA00022475"/>
    </source>
</evidence>
<comment type="caution">
    <text evidence="8">The sequence shown here is derived from an EMBL/GenBank/DDBJ whole genome shotgun (WGS) entry which is preliminary data.</text>
</comment>
<dbReference type="Pfam" id="PF02417">
    <property type="entry name" value="Chromate_transp"/>
    <property type="match status" value="1"/>
</dbReference>
<name>A0A2N3PVZ0_9PROT</name>
<keyword evidence="3" id="KW-1003">Cell membrane</keyword>
<comment type="subcellular location">
    <subcellularLocation>
        <location evidence="1">Cell membrane</location>
        <topology evidence="1">Multi-pass membrane protein</topology>
    </subcellularLocation>
</comment>
<protein>
    <submittedName>
        <fullName evidence="8">Chromate transporter</fullName>
    </submittedName>
</protein>
<evidence type="ECO:0000256" key="4">
    <source>
        <dbReference type="ARBA" id="ARBA00022692"/>
    </source>
</evidence>
<feature type="transmembrane region" description="Helical" evidence="7">
    <location>
        <begin position="50"/>
        <end position="70"/>
    </location>
</feature>
<evidence type="ECO:0000256" key="7">
    <source>
        <dbReference type="SAM" id="Phobius"/>
    </source>
</evidence>
<keyword evidence="5 7" id="KW-1133">Transmembrane helix</keyword>
<gene>
    <name evidence="8" type="ORF">CWS72_10625</name>
</gene>
<keyword evidence="6 7" id="KW-0472">Membrane</keyword>
<dbReference type="PANTHER" id="PTHR43663:SF1">
    <property type="entry name" value="CHROMATE TRANSPORTER"/>
    <property type="match status" value="1"/>
</dbReference>
<dbReference type="GO" id="GO:0005886">
    <property type="term" value="C:plasma membrane"/>
    <property type="evidence" value="ECO:0007669"/>
    <property type="project" value="UniProtKB-SubCell"/>
</dbReference>
<dbReference type="RefSeq" id="WP_101250583.1">
    <property type="nucleotide sequence ID" value="NZ_PIUM01000010.1"/>
</dbReference>
<feature type="transmembrane region" description="Helical" evidence="7">
    <location>
        <begin position="139"/>
        <end position="172"/>
    </location>
</feature>
<evidence type="ECO:0000256" key="2">
    <source>
        <dbReference type="ARBA" id="ARBA00005262"/>
    </source>
</evidence>
<evidence type="ECO:0000313" key="8">
    <source>
        <dbReference type="EMBL" id="PKU24547.1"/>
    </source>
</evidence>
<evidence type="ECO:0000256" key="6">
    <source>
        <dbReference type="ARBA" id="ARBA00023136"/>
    </source>
</evidence>
<keyword evidence="9" id="KW-1185">Reference proteome</keyword>